<reference evidence="1" key="2">
    <citation type="submission" date="2020-09" db="EMBL/GenBank/DDBJ databases">
        <authorList>
            <person name="Sun Q."/>
            <person name="Zhou Y."/>
        </authorList>
    </citation>
    <scope>NUCLEOTIDE SEQUENCE</scope>
    <source>
        <strain evidence="1">CGMCC 1.15290</strain>
    </source>
</reference>
<protein>
    <submittedName>
        <fullName evidence="1">Uncharacterized protein</fullName>
    </submittedName>
</protein>
<comment type="caution">
    <text evidence="1">The sequence shown here is derived from an EMBL/GenBank/DDBJ whole genome shotgun (WGS) entry which is preliminary data.</text>
</comment>
<evidence type="ECO:0000313" key="1">
    <source>
        <dbReference type="EMBL" id="GGH66676.1"/>
    </source>
</evidence>
<dbReference type="EMBL" id="BMIB01000002">
    <property type="protein sequence ID" value="GGH66676.1"/>
    <property type="molecule type" value="Genomic_DNA"/>
</dbReference>
<accession>A0A917IWJ2</accession>
<dbReference type="AlphaFoldDB" id="A0A917IWJ2"/>
<keyword evidence="2" id="KW-1185">Reference proteome</keyword>
<sequence length="98" mass="11109">MSTAKVKAGSGGRNLKKLSYLKAEFDAERITSWEQVFAFYAISTIAVDLGIHYSTFQKKVKNNRSFTLDELIRFAAIINVNHRLVINFVVDQIAVNKK</sequence>
<gene>
    <name evidence="1" type="ORF">GCM10011379_21090</name>
</gene>
<name>A0A917IWJ2_9BACT</name>
<dbReference type="RefSeq" id="WP_188951988.1">
    <property type="nucleotide sequence ID" value="NZ_BMIB01000002.1"/>
</dbReference>
<evidence type="ECO:0000313" key="2">
    <source>
        <dbReference type="Proteomes" id="UP000627292"/>
    </source>
</evidence>
<organism evidence="1 2">
    <name type="scientific">Filimonas zeae</name>
    <dbReference type="NCBI Taxonomy" id="1737353"/>
    <lineage>
        <taxon>Bacteria</taxon>
        <taxon>Pseudomonadati</taxon>
        <taxon>Bacteroidota</taxon>
        <taxon>Chitinophagia</taxon>
        <taxon>Chitinophagales</taxon>
        <taxon>Chitinophagaceae</taxon>
        <taxon>Filimonas</taxon>
    </lineage>
</organism>
<proteinExistence type="predicted"/>
<reference evidence="1" key="1">
    <citation type="journal article" date="2014" name="Int. J. Syst. Evol. Microbiol.">
        <title>Complete genome sequence of Corynebacterium casei LMG S-19264T (=DSM 44701T), isolated from a smear-ripened cheese.</title>
        <authorList>
            <consortium name="US DOE Joint Genome Institute (JGI-PGF)"/>
            <person name="Walter F."/>
            <person name="Albersmeier A."/>
            <person name="Kalinowski J."/>
            <person name="Ruckert C."/>
        </authorList>
    </citation>
    <scope>NUCLEOTIDE SEQUENCE</scope>
    <source>
        <strain evidence="1">CGMCC 1.15290</strain>
    </source>
</reference>
<dbReference type="Proteomes" id="UP000627292">
    <property type="component" value="Unassembled WGS sequence"/>
</dbReference>